<dbReference type="KEGG" id="pus:CKA81_10345"/>
<evidence type="ECO:0000313" key="3">
    <source>
        <dbReference type="Proteomes" id="UP000283474"/>
    </source>
</evidence>
<organism evidence="2 3">
    <name type="scientific">Pollutimonas thiosulfatoxidans</name>
    <dbReference type="NCBI Taxonomy" id="2028345"/>
    <lineage>
        <taxon>Bacteria</taxon>
        <taxon>Pseudomonadati</taxon>
        <taxon>Pseudomonadota</taxon>
        <taxon>Betaproteobacteria</taxon>
        <taxon>Burkholderiales</taxon>
        <taxon>Alcaligenaceae</taxon>
        <taxon>Pollutimonas</taxon>
    </lineage>
</organism>
<reference evidence="2 3" key="1">
    <citation type="submission" date="2017-08" db="EMBL/GenBank/DDBJ databases">
        <authorList>
            <person name="Park S.-J."/>
            <person name="Kim H."/>
        </authorList>
    </citation>
    <scope>NUCLEOTIDE SEQUENCE [LARGE SCALE GENOMIC DNA]</scope>
    <source>
        <strain evidence="3">ye3</strain>
    </source>
</reference>
<dbReference type="RefSeq" id="WP_128355190.1">
    <property type="nucleotide sequence ID" value="NZ_CP022987.1"/>
</dbReference>
<dbReference type="Proteomes" id="UP000283474">
    <property type="component" value="Chromosome"/>
</dbReference>
<proteinExistence type="predicted"/>
<name>A0A410GCZ7_9BURK</name>
<gene>
    <name evidence="2" type="ORF">CKA81_10345</name>
</gene>
<dbReference type="EMBL" id="CP022987">
    <property type="protein sequence ID" value="QAA94186.1"/>
    <property type="molecule type" value="Genomic_DNA"/>
</dbReference>
<evidence type="ECO:0000313" key="2">
    <source>
        <dbReference type="EMBL" id="QAA94186.1"/>
    </source>
</evidence>
<dbReference type="OrthoDB" id="8689353at2"/>
<evidence type="ECO:0000256" key="1">
    <source>
        <dbReference type="SAM" id="Phobius"/>
    </source>
</evidence>
<keyword evidence="1" id="KW-0812">Transmembrane</keyword>
<protein>
    <submittedName>
        <fullName evidence="2">Uncharacterized protein</fullName>
    </submittedName>
</protein>
<accession>A0A410GCZ7</accession>
<feature type="transmembrane region" description="Helical" evidence="1">
    <location>
        <begin position="28"/>
        <end position="61"/>
    </location>
</feature>
<keyword evidence="3" id="KW-1185">Reference proteome</keyword>
<keyword evidence="1" id="KW-1133">Transmembrane helix</keyword>
<sequence>MLYIIQILAAILMGTAIGAIIEPRNKVLTIGSFVAVGFGIATLIWPSWLMLSIGTVIFLAVQSLQRDPVATRA</sequence>
<keyword evidence="1" id="KW-0472">Membrane</keyword>
<dbReference type="AlphaFoldDB" id="A0A410GCZ7"/>